<evidence type="ECO:0000313" key="3">
    <source>
        <dbReference type="Proteomes" id="UP001501444"/>
    </source>
</evidence>
<keyword evidence="1" id="KW-0812">Transmembrane</keyword>
<accession>A0ABN3HED1</accession>
<feature type="transmembrane region" description="Helical" evidence="1">
    <location>
        <begin position="44"/>
        <end position="67"/>
    </location>
</feature>
<dbReference type="InterPro" id="IPR026898">
    <property type="entry name" value="PrsW"/>
</dbReference>
<sequence>MLPGVAVPNVIEAAEPSTGQQEYPTAALALAAAPPAKRSDRRRLWTLIGVMSFIALCGVAVLTFFGFNGGLTGLVVGVVSAVVPVPLLVSCFLWLDRYEPEPVKYLIFVFGWGACVATAVALAVNTTSAYFADKAGLSESLVAVLVAPLIEESMKALGPVLLIWRRPRAFSGIIDGIVYCGMSAAGFAMMENILYLGFKGYGETAQKAGAASGAAALVGIFIVRILLSGFAHPLFTSMTGIGLGVASRTSNRAVRFLAPVAGLLLAMCLHGSWNLMSVIGSTTTIVLLYGYFAVMMPIFLAMVGFALWLRANEGRLTERILGEYARAGWFSPPEVAALGTLGRRISARRWAKRVAGDAGAKAMRAFQFDATRLALLRDGLYRGLDDEPKRRMETLAEERQLLTALDAYRQVFVGRDPTAPRAVWDGARYHITFPDGVVRVLDPPPTPVVPVPVAVAPPPPPPTAPTAFAGPYGYR</sequence>
<feature type="transmembrane region" description="Helical" evidence="1">
    <location>
        <begin position="176"/>
        <end position="198"/>
    </location>
</feature>
<keyword evidence="1" id="KW-0472">Membrane</keyword>
<reference evidence="2 3" key="1">
    <citation type="journal article" date="2019" name="Int. J. Syst. Evol. Microbiol.">
        <title>The Global Catalogue of Microorganisms (GCM) 10K type strain sequencing project: providing services to taxonomists for standard genome sequencing and annotation.</title>
        <authorList>
            <consortium name="The Broad Institute Genomics Platform"/>
            <consortium name="The Broad Institute Genome Sequencing Center for Infectious Disease"/>
            <person name="Wu L."/>
            <person name="Ma J."/>
        </authorList>
    </citation>
    <scope>NUCLEOTIDE SEQUENCE [LARGE SCALE GENOMIC DNA]</scope>
    <source>
        <strain evidence="2 3">JCM 3272</strain>
    </source>
</reference>
<dbReference type="Pfam" id="PF13367">
    <property type="entry name" value="PrsW-protease"/>
    <property type="match status" value="1"/>
</dbReference>
<dbReference type="Proteomes" id="UP001501444">
    <property type="component" value="Unassembled WGS sequence"/>
</dbReference>
<feature type="transmembrane region" description="Helical" evidence="1">
    <location>
        <begin position="73"/>
        <end position="95"/>
    </location>
</feature>
<dbReference type="EMBL" id="BAAARV010000083">
    <property type="protein sequence ID" value="GAA2377741.1"/>
    <property type="molecule type" value="Genomic_DNA"/>
</dbReference>
<feature type="transmembrane region" description="Helical" evidence="1">
    <location>
        <begin position="107"/>
        <end position="131"/>
    </location>
</feature>
<protein>
    <recommendedName>
        <fullName evidence="4">PrsW family intramembrane metalloprotease</fullName>
    </recommendedName>
</protein>
<evidence type="ECO:0000256" key="1">
    <source>
        <dbReference type="SAM" id="Phobius"/>
    </source>
</evidence>
<feature type="transmembrane region" description="Helical" evidence="1">
    <location>
        <begin position="288"/>
        <end position="309"/>
    </location>
</feature>
<feature type="transmembrane region" description="Helical" evidence="1">
    <location>
        <begin position="210"/>
        <end position="235"/>
    </location>
</feature>
<evidence type="ECO:0008006" key="4">
    <source>
        <dbReference type="Google" id="ProtNLM"/>
    </source>
</evidence>
<keyword evidence="3" id="KW-1185">Reference proteome</keyword>
<evidence type="ECO:0000313" key="2">
    <source>
        <dbReference type="EMBL" id="GAA2377741.1"/>
    </source>
</evidence>
<comment type="caution">
    <text evidence="2">The sequence shown here is derived from an EMBL/GenBank/DDBJ whole genome shotgun (WGS) entry which is preliminary data.</text>
</comment>
<name>A0ABN3HED1_9ACTN</name>
<keyword evidence="1" id="KW-1133">Transmembrane helix</keyword>
<feature type="transmembrane region" description="Helical" evidence="1">
    <location>
        <begin position="256"/>
        <end position="276"/>
    </location>
</feature>
<organism evidence="2 3">
    <name type="scientific">Dactylosporangium salmoneum</name>
    <dbReference type="NCBI Taxonomy" id="53361"/>
    <lineage>
        <taxon>Bacteria</taxon>
        <taxon>Bacillati</taxon>
        <taxon>Actinomycetota</taxon>
        <taxon>Actinomycetes</taxon>
        <taxon>Micromonosporales</taxon>
        <taxon>Micromonosporaceae</taxon>
        <taxon>Dactylosporangium</taxon>
    </lineage>
</organism>
<dbReference type="PANTHER" id="PTHR36844">
    <property type="entry name" value="PROTEASE PRSW"/>
    <property type="match status" value="1"/>
</dbReference>
<dbReference type="PANTHER" id="PTHR36844:SF1">
    <property type="entry name" value="PROTEASE PRSW"/>
    <property type="match status" value="1"/>
</dbReference>
<feature type="transmembrane region" description="Helical" evidence="1">
    <location>
        <begin position="143"/>
        <end position="164"/>
    </location>
</feature>
<gene>
    <name evidence="2" type="ORF">GCM10010170_083120</name>
</gene>
<proteinExistence type="predicted"/>